<accession>F3YZZ1</accession>
<feature type="domain" description="YlxR" evidence="1">
    <location>
        <begin position="10"/>
        <end position="65"/>
    </location>
</feature>
<evidence type="ECO:0000313" key="3">
    <source>
        <dbReference type="Proteomes" id="UP000007844"/>
    </source>
</evidence>
<dbReference type="InterPro" id="IPR035931">
    <property type="entry name" value="YlxR-like_sf"/>
</dbReference>
<dbReference type="STRING" id="690850.Desaf_3744"/>
<proteinExistence type="predicted"/>
<protein>
    <recommendedName>
        <fullName evidence="1">YlxR domain-containing protein</fullName>
    </recommendedName>
</protein>
<name>F3YZZ1_DESAF</name>
<sequence>MHAEMSTPVRMCVICRRRFPKRELKRHVACGAGAQEQPGLVHDPKQTMQGRGYYVCSDEACERRLAGYRARQKKCKGVAHGR</sequence>
<dbReference type="EMBL" id="CP003221">
    <property type="protein sequence ID" value="EGJ52020.1"/>
    <property type="molecule type" value="Genomic_DNA"/>
</dbReference>
<dbReference type="AlphaFoldDB" id="F3YZZ1"/>
<dbReference type="PANTHER" id="PTHR34215">
    <property type="entry name" value="BLL0784 PROTEIN"/>
    <property type="match status" value="1"/>
</dbReference>
<dbReference type="PANTHER" id="PTHR34215:SF1">
    <property type="entry name" value="YLXR DOMAIN-CONTAINING PROTEIN"/>
    <property type="match status" value="1"/>
</dbReference>
<reference evidence="2 3" key="1">
    <citation type="journal article" date="2011" name="J. Bacteriol.">
        <title>Genome sequence of the mercury-methylating and pleomorphic Desulfovibrio africanus Strain Walvis Bay.</title>
        <authorList>
            <person name="Brown S.D."/>
            <person name="Wall J.D."/>
            <person name="Kucken A.M."/>
            <person name="Gilmour C.C."/>
            <person name="Podar M."/>
            <person name="Brandt C.C."/>
            <person name="Teshima H."/>
            <person name="Detter J.C."/>
            <person name="Han C.S."/>
            <person name="Land M.L."/>
            <person name="Lucas S."/>
            <person name="Han J."/>
            <person name="Pennacchio L."/>
            <person name="Nolan M."/>
            <person name="Pitluck S."/>
            <person name="Woyke T."/>
            <person name="Goodwin L."/>
            <person name="Palumbo A.V."/>
            <person name="Elias D.A."/>
        </authorList>
    </citation>
    <scope>NUCLEOTIDE SEQUENCE [LARGE SCALE GENOMIC DNA]</scope>
    <source>
        <strain evidence="2 3">Walvis Bay</strain>
    </source>
</reference>
<dbReference type="InterPro" id="IPR037465">
    <property type="entry name" value="YlxR"/>
</dbReference>
<dbReference type="SUPFAM" id="SSF64376">
    <property type="entry name" value="YlxR-like"/>
    <property type="match status" value="1"/>
</dbReference>
<keyword evidence="3" id="KW-1185">Reference proteome</keyword>
<organism evidence="2 3">
    <name type="scientific">Desulfocurvibacter africanus subsp. africanus str. Walvis Bay</name>
    <dbReference type="NCBI Taxonomy" id="690850"/>
    <lineage>
        <taxon>Bacteria</taxon>
        <taxon>Pseudomonadati</taxon>
        <taxon>Thermodesulfobacteriota</taxon>
        <taxon>Desulfovibrionia</taxon>
        <taxon>Desulfovibrionales</taxon>
        <taxon>Desulfovibrionaceae</taxon>
        <taxon>Desulfocurvibacter</taxon>
    </lineage>
</organism>
<gene>
    <name evidence="2" type="ORF">Desaf_3744</name>
</gene>
<evidence type="ECO:0000313" key="2">
    <source>
        <dbReference type="EMBL" id="EGJ52020.1"/>
    </source>
</evidence>
<dbReference type="Gene3D" id="3.30.1230.10">
    <property type="entry name" value="YlxR-like"/>
    <property type="match status" value="1"/>
</dbReference>
<dbReference type="Pfam" id="PF04296">
    <property type="entry name" value="YlxR"/>
    <property type="match status" value="1"/>
</dbReference>
<dbReference type="KEGG" id="daf:Desaf_3744"/>
<dbReference type="InterPro" id="IPR007393">
    <property type="entry name" value="YlxR_dom"/>
</dbReference>
<dbReference type="eggNOG" id="COG2740">
    <property type="taxonomic scope" value="Bacteria"/>
</dbReference>
<dbReference type="Proteomes" id="UP000007844">
    <property type="component" value="Chromosome"/>
</dbReference>
<dbReference type="HOGENOM" id="CLU_147970_3_2_7"/>
<evidence type="ECO:0000259" key="1">
    <source>
        <dbReference type="Pfam" id="PF04296"/>
    </source>
</evidence>